<dbReference type="GO" id="GO:0005096">
    <property type="term" value="F:GTPase activator activity"/>
    <property type="evidence" value="ECO:0007669"/>
    <property type="project" value="TreeGrafter"/>
</dbReference>
<dbReference type="InterPro" id="IPR001452">
    <property type="entry name" value="SH3_domain"/>
</dbReference>
<feature type="compositionally biased region" description="Polar residues" evidence="3">
    <location>
        <begin position="906"/>
        <end position="925"/>
    </location>
</feature>
<dbReference type="Pfam" id="PF00566">
    <property type="entry name" value="RabGAP-TBC"/>
    <property type="match status" value="1"/>
</dbReference>
<dbReference type="PROSITE" id="PS50086">
    <property type="entry name" value="TBC_RABGAP"/>
    <property type="match status" value="1"/>
</dbReference>
<feature type="compositionally biased region" description="Pro residues" evidence="3">
    <location>
        <begin position="525"/>
        <end position="539"/>
    </location>
</feature>
<feature type="region of interest" description="Disordered" evidence="3">
    <location>
        <begin position="1358"/>
        <end position="1392"/>
    </location>
</feature>
<feature type="compositionally biased region" description="Polar residues" evidence="3">
    <location>
        <begin position="470"/>
        <end position="479"/>
    </location>
</feature>
<feature type="compositionally biased region" description="Polar residues" evidence="3">
    <location>
        <begin position="311"/>
        <end position="322"/>
    </location>
</feature>
<feature type="compositionally biased region" description="Polar residues" evidence="3">
    <location>
        <begin position="839"/>
        <end position="871"/>
    </location>
</feature>
<feature type="compositionally biased region" description="Polar residues" evidence="3">
    <location>
        <begin position="803"/>
        <end position="820"/>
    </location>
</feature>
<evidence type="ECO:0000313" key="6">
    <source>
        <dbReference type="EMBL" id="KAF9779893.1"/>
    </source>
</evidence>
<feature type="compositionally biased region" description="Polar residues" evidence="3">
    <location>
        <begin position="680"/>
        <end position="697"/>
    </location>
</feature>
<feature type="region of interest" description="Disordered" evidence="3">
    <location>
        <begin position="999"/>
        <end position="1033"/>
    </location>
</feature>
<dbReference type="EMBL" id="WIUZ02000018">
    <property type="protein sequence ID" value="KAF9779893.1"/>
    <property type="molecule type" value="Genomic_DNA"/>
</dbReference>
<feature type="compositionally biased region" description="Low complexity" evidence="3">
    <location>
        <begin position="934"/>
        <end position="949"/>
    </location>
</feature>
<dbReference type="CDD" id="cd00174">
    <property type="entry name" value="SH3"/>
    <property type="match status" value="1"/>
</dbReference>
<feature type="compositionally biased region" description="Low complexity" evidence="3">
    <location>
        <begin position="715"/>
        <end position="725"/>
    </location>
</feature>
<sequence>MKVHELARWTRFAAKGGIGKCIAVHDCVAQSSDDLMFLKDDEIIVLMQMQEQSDTYLGYCEGVVGRFRGSLVKFHGTLKRPVLTKRASGHHTPTSSPSRPSSNSPSLSPVLGPGPSEDASPSTPLNTPPLSGTPRPETTPPPTHLDTDSHEFDDEPTPQPPSSSYSSESPAIESAPATPADFDSSHTKGAESQLRLDDSPAPMENPAFDDTRDLESSFVPSEQSTRLSVGTIDGAEGIGLSLLQDFMGTGGDGDSDASSDTDMAGYAGHESPDLTVDDHGLNYDSTPPQSTDGHNPAPQPSSAPTSPTSPRSHVSSHNSEYSDQGGEEWEGASDIYDNYRYSRFSVASKMSRFSKASMKAPPPIPHSGQRPSVEQDVVLRRPAPLDLEVRSPLLHAAFGSPLSSPRERTATSTTSAPLSTAGVAMAIRHRLESERSPEVPTTTDLHLTPAREGEIVISDDEEGPEVVPANDSSRPSSPTDAGDETFDSTTSSQGAGDDSIVTDETVLVVQPVPKTQPLRLTKSPTSPPPQETHPAPSPQPLTIAQPRPSKLPTFDFGSSRTSMFLPHPGAPKAPGSAPIGPLYGRAQSPPSMPGTNNHQTSLVQLLRVAANTRTYPNGSPRTIAMTIYGKCEADLWTATGPVPITFSLEPPVSVPANRTVPHRSQSSDSNSLSSQPPTPINQSFPLKSTGPGTNNGTIPRPNFFPQKPQTRPRSRSFSGFDSTSSQAGPNLGPSGDGASKQQGPQGVNSQPKSESGPPRPISSRRPNTMNRPVHRPSPLSLPQNNISGDTPVKPATDKPRTPLSATAISQPSPISPRSFNSSPLAASPPLSVPTVLRQAVSSTQLRTPSANPVPTLFSKTSPSSVSQQTAENGDELLSRPIEVGTSLKPPDESRPSTSSSDSSRPQGTADTTSLKSPSDQTSFDGDSSRASDTRSSPVSPSFRSASPPAGGLRHISLRSKLSKTAIMAKTSGLDTVDEIQLPSSPTSDKETVQVEHMDFELVKPSFPRTSPRSSLDSFPSQEPDNDHQPSPIRQDTINLLRPESPSSLLSSVVSERESTAVNRRASPSSIAQSDVLSPLDINAHRNRELKWVLLMSTLNPAQARKSKKVKKLLLNGVPASVRYQVWAHLADCKGKRMDQLYPQLVQRGAVPVTPAITRDSTERFGDQPQGKDGSIVSVLQAYLTMVPDVQYNIALTCIVGQLLAQAPEEDAFWIFISMMDSHLRPYFSSSVAQLDFDATLFAKALGANDAPLAKRIFVDMSIPPSTICRQWFCSLFYDAIPAEYHLRVWDVFLFEGIPFLFRVGLALLTCCRGPLLEAQSRDRALSILSNVPVHCLPQNGDTLIELAMSKRLKDDDIRKARSKVESQKKRTTSTRLLKSSVNPGTPISLPRG</sequence>
<gene>
    <name evidence="6" type="ORF">BJ322DRAFT_348914</name>
</gene>
<organism evidence="6 7">
    <name type="scientific">Thelephora terrestris</name>
    <dbReference type="NCBI Taxonomy" id="56493"/>
    <lineage>
        <taxon>Eukaryota</taxon>
        <taxon>Fungi</taxon>
        <taxon>Dikarya</taxon>
        <taxon>Basidiomycota</taxon>
        <taxon>Agaricomycotina</taxon>
        <taxon>Agaricomycetes</taxon>
        <taxon>Thelephorales</taxon>
        <taxon>Thelephoraceae</taxon>
        <taxon>Thelephora</taxon>
    </lineage>
</organism>
<feature type="compositionally biased region" description="Low complexity" evidence="3">
    <location>
        <begin position="410"/>
        <end position="421"/>
    </location>
</feature>
<dbReference type="SUPFAM" id="SSF47923">
    <property type="entry name" value="Ypt/Rab-GAP domain of gyp1p"/>
    <property type="match status" value="2"/>
</dbReference>
<dbReference type="InterPro" id="IPR036028">
    <property type="entry name" value="SH3-like_dom_sf"/>
</dbReference>
<dbReference type="InterPro" id="IPR050302">
    <property type="entry name" value="Rab_GAP_TBC_domain"/>
</dbReference>
<evidence type="ECO:0000256" key="2">
    <source>
        <dbReference type="PROSITE-ProRule" id="PRU00192"/>
    </source>
</evidence>
<feature type="compositionally biased region" description="Low complexity" evidence="3">
    <location>
        <begin position="300"/>
        <end position="310"/>
    </location>
</feature>
<accession>A0A9P6H5X3</accession>
<evidence type="ECO:0000259" key="5">
    <source>
        <dbReference type="PROSITE" id="PS50086"/>
    </source>
</evidence>
<feature type="compositionally biased region" description="Low complexity" evidence="3">
    <location>
        <begin position="90"/>
        <end position="136"/>
    </location>
</feature>
<dbReference type="PANTHER" id="PTHR47219:SF9">
    <property type="entry name" value="GTPASE ACTIVATING PROTEIN AND CENTROSOME-ASSOCIATED, ISOFORM B"/>
    <property type="match status" value="1"/>
</dbReference>
<feature type="compositionally biased region" description="Polar residues" evidence="3">
    <location>
        <begin position="218"/>
        <end position="228"/>
    </location>
</feature>
<dbReference type="InterPro" id="IPR035969">
    <property type="entry name" value="Rab-GAP_TBC_sf"/>
</dbReference>
<dbReference type="PANTHER" id="PTHR47219">
    <property type="entry name" value="RAB GTPASE-ACTIVATING PROTEIN 1-LIKE"/>
    <property type="match status" value="1"/>
</dbReference>
<dbReference type="Gene3D" id="2.30.30.40">
    <property type="entry name" value="SH3 Domains"/>
    <property type="match status" value="1"/>
</dbReference>
<feature type="compositionally biased region" description="Low complexity" evidence="3">
    <location>
        <begin position="664"/>
        <end position="674"/>
    </location>
</feature>
<dbReference type="InterPro" id="IPR000195">
    <property type="entry name" value="Rab-GAP-TBC_dom"/>
</dbReference>
<feature type="region of interest" description="Disordered" evidence="3">
    <location>
        <begin position="351"/>
        <end position="375"/>
    </location>
</feature>
<dbReference type="Gene3D" id="1.10.8.270">
    <property type="entry name" value="putative rabgap domain of human tbc1 domain family member 14 like domains"/>
    <property type="match status" value="1"/>
</dbReference>
<name>A0A9P6H5X3_9AGAM</name>
<feature type="compositionally biased region" description="Basic and acidic residues" evidence="3">
    <location>
        <begin position="183"/>
        <end position="198"/>
    </location>
</feature>
<dbReference type="SMART" id="SM00164">
    <property type="entry name" value="TBC"/>
    <property type="match status" value="1"/>
</dbReference>
<dbReference type="OrthoDB" id="159449at2759"/>
<dbReference type="PROSITE" id="PS50002">
    <property type="entry name" value="SH3"/>
    <property type="match status" value="1"/>
</dbReference>
<dbReference type="Gene3D" id="1.10.10.750">
    <property type="entry name" value="Ypt/Rab-GAP domain of gyp1p, domain 1"/>
    <property type="match status" value="1"/>
</dbReference>
<feature type="domain" description="SH3" evidence="4">
    <location>
        <begin position="16"/>
        <end position="77"/>
    </location>
</feature>
<feature type="compositionally biased region" description="Polar residues" evidence="3">
    <location>
        <begin position="1007"/>
        <end position="1022"/>
    </location>
</feature>
<comment type="caution">
    <text evidence="6">The sequence shown here is derived from an EMBL/GenBank/DDBJ whole genome shotgun (WGS) entry which is preliminary data.</text>
</comment>
<dbReference type="Gene3D" id="1.10.472.80">
    <property type="entry name" value="Ypt/Rab-GAP domain of gyp1p, domain 3"/>
    <property type="match status" value="1"/>
</dbReference>
<feature type="compositionally biased region" description="Low complexity" evidence="3">
    <location>
        <begin position="753"/>
        <end position="766"/>
    </location>
</feature>
<feature type="compositionally biased region" description="Low complexity" evidence="3">
    <location>
        <begin position="895"/>
        <end position="905"/>
    </location>
</feature>
<feature type="compositionally biased region" description="Low complexity" evidence="3">
    <location>
        <begin position="821"/>
        <end position="833"/>
    </location>
</feature>
<feature type="compositionally biased region" description="Polar residues" evidence="3">
    <location>
        <begin position="1373"/>
        <end position="1385"/>
    </location>
</feature>
<evidence type="ECO:0000256" key="1">
    <source>
        <dbReference type="ARBA" id="ARBA00022443"/>
    </source>
</evidence>
<feature type="compositionally biased region" description="Basic and acidic residues" evidence="3">
    <location>
        <begin position="1358"/>
        <end position="1368"/>
    </location>
</feature>
<dbReference type="SUPFAM" id="SSF50044">
    <property type="entry name" value="SH3-domain"/>
    <property type="match status" value="1"/>
</dbReference>
<evidence type="ECO:0000313" key="7">
    <source>
        <dbReference type="Proteomes" id="UP000736335"/>
    </source>
</evidence>
<evidence type="ECO:0000256" key="3">
    <source>
        <dbReference type="SAM" id="MobiDB-lite"/>
    </source>
</evidence>
<feature type="domain" description="Rab-GAP TBC" evidence="5">
    <location>
        <begin position="1116"/>
        <end position="1296"/>
    </location>
</feature>
<reference evidence="6" key="2">
    <citation type="submission" date="2020-11" db="EMBL/GenBank/DDBJ databases">
        <authorList>
            <consortium name="DOE Joint Genome Institute"/>
            <person name="Kuo A."/>
            <person name="Miyauchi S."/>
            <person name="Kiss E."/>
            <person name="Drula E."/>
            <person name="Kohler A."/>
            <person name="Sanchez-Garcia M."/>
            <person name="Andreopoulos B."/>
            <person name="Barry K.W."/>
            <person name="Bonito G."/>
            <person name="Buee M."/>
            <person name="Carver A."/>
            <person name="Chen C."/>
            <person name="Cichocki N."/>
            <person name="Clum A."/>
            <person name="Culley D."/>
            <person name="Crous P.W."/>
            <person name="Fauchery L."/>
            <person name="Girlanda M."/>
            <person name="Hayes R."/>
            <person name="Keri Z."/>
            <person name="Labutti K."/>
            <person name="Lipzen A."/>
            <person name="Lombard V."/>
            <person name="Magnuson J."/>
            <person name="Maillard F."/>
            <person name="Morin E."/>
            <person name="Murat C."/>
            <person name="Nolan M."/>
            <person name="Ohm R."/>
            <person name="Pangilinan J."/>
            <person name="Pereira M."/>
            <person name="Perotto S."/>
            <person name="Peter M."/>
            <person name="Riley R."/>
            <person name="Sitrit Y."/>
            <person name="Stielow B."/>
            <person name="Szollosi G."/>
            <person name="Zifcakova L."/>
            <person name="Stursova M."/>
            <person name="Spatafora J.W."/>
            <person name="Tedersoo L."/>
            <person name="Vaario L.-M."/>
            <person name="Yamada A."/>
            <person name="Yan M."/>
            <person name="Wang P."/>
            <person name="Xu J."/>
            <person name="Bruns T."/>
            <person name="Baldrian P."/>
            <person name="Vilgalys R."/>
            <person name="Henrissat B."/>
            <person name="Grigoriev I.V."/>
            <person name="Hibbett D."/>
            <person name="Nagy L.G."/>
            <person name="Martin F.M."/>
        </authorList>
    </citation>
    <scope>NUCLEOTIDE SEQUENCE</scope>
    <source>
        <strain evidence="6">UH-Tt-Lm1</strain>
    </source>
</reference>
<dbReference type="Proteomes" id="UP000736335">
    <property type="component" value="Unassembled WGS sequence"/>
</dbReference>
<feature type="compositionally biased region" description="Polar residues" evidence="3">
    <location>
        <begin position="283"/>
        <end position="293"/>
    </location>
</feature>
<feature type="compositionally biased region" description="Basic and acidic residues" evidence="3">
    <location>
        <begin position="270"/>
        <end position="281"/>
    </location>
</feature>
<feature type="region of interest" description="Disordered" evidence="3">
    <location>
        <begin position="397"/>
        <end position="556"/>
    </location>
</feature>
<feature type="compositionally biased region" description="Polar residues" evidence="3">
    <location>
        <begin position="739"/>
        <end position="752"/>
    </location>
</feature>
<proteinExistence type="predicted"/>
<feature type="region of interest" description="Disordered" evidence="3">
    <location>
        <begin position="655"/>
        <end position="956"/>
    </location>
</feature>
<keyword evidence="1 2" id="KW-0728">SH3 domain</keyword>
<keyword evidence="7" id="KW-1185">Reference proteome</keyword>
<feature type="compositionally biased region" description="Low complexity" evidence="3">
    <location>
        <begin position="162"/>
        <end position="180"/>
    </location>
</feature>
<reference evidence="6" key="1">
    <citation type="journal article" date="2020" name="Nat. Commun.">
        <title>Large-scale genome sequencing of mycorrhizal fungi provides insights into the early evolution of symbiotic traits.</title>
        <authorList>
            <person name="Miyauchi S."/>
            <person name="Kiss E."/>
            <person name="Kuo A."/>
            <person name="Drula E."/>
            <person name="Kohler A."/>
            <person name="Sanchez-Garcia M."/>
            <person name="Morin E."/>
            <person name="Andreopoulos B."/>
            <person name="Barry K.W."/>
            <person name="Bonito G."/>
            <person name="Buee M."/>
            <person name="Carver A."/>
            <person name="Chen C."/>
            <person name="Cichocki N."/>
            <person name="Clum A."/>
            <person name="Culley D."/>
            <person name="Crous P.W."/>
            <person name="Fauchery L."/>
            <person name="Girlanda M."/>
            <person name="Hayes R.D."/>
            <person name="Keri Z."/>
            <person name="LaButti K."/>
            <person name="Lipzen A."/>
            <person name="Lombard V."/>
            <person name="Magnuson J."/>
            <person name="Maillard F."/>
            <person name="Murat C."/>
            <person name="Nolan M."/>
            <person name="Ohm R.A."/>
            <person name="Pangilinan J."/>
            <person name="Pereira M.F."/>
            <person name="Perotto S."/>
            <person name="Peter M."/>
            <person name="Pfister S."/>
            <person name="Riley R."/>
            <person name="Sitrit Y."/>
            <person name="Stielow J.B."/>
            <person name="Szollosi G."/>
            <person name="Zifcakova L."/>
            <person name="Stursova M."/>
            <person name="Spatafora J.W."/>
            <person name="Tedersoo L."/>
            <person name="Vaario L.M."/>
            <person name="Yamada A."/>
            <person name="Yan M."/>
            <person name="Wang P."/>
            <person name="Xu J."/>
            <person name="Bruns T."/>
            <person name="Baldrian P."/>
            <person name="Vilgalys R."/>
            <person name="Dunand C."/>
            <person name="Henrissat B."/>
            <person name="Grigoriev I.V."/>
            <person name="Hibbett D."/>
            <person name="Nagy L.G."/>
            <person name="Martin F.M."/>
        </authorList>
    </citation>
    <scope>NUCLEOTIDE SEQUENCE</scope>
    <source>
        <strain evidence="6">UH-Tt-Lm1</strain>
    </source>
</reference>
<dbReference type="GO" id="GO:0031267">
    <property type="term" value="F:small GTPase binding"/>
    <property type="evidence" value="ECO:0007669"/>
    <property type="project" value="TreeGrafter"/>
</dbReference>
<evidence type="ECO:0000259" key="4">
    <source>
        <dbReference type="PROSITE" id="PS50002"/>
    </source>
</evidence>
<protein>
    <submittedName>
        <fullName evidence="6">Rab-GTPase-TBC domain-containing protein</fullName>
    </submittedName>
</protein>
<feature type="region of interest" description="Disordered" evidence="3">
    <location>
        <begin position="82"/>
        <end position="330"/>
    </location>
</feature>